<organism evidence="2 3">
    <name type="scientific">Tagetes erecta</name>
    <name type="common">African marigold</name>
    <dbReference type="NCBI Taxonomy" id="13708"/>
    <lineage>
        <taxon>Eukaryota</taxon>
        <taxon>Viridiplantae</taxon>
        <taxon>Streptophyta</taxon>
        <taxon>Embryophyta</taxon>
        <taxon>Tracheophyta</taxon>
        <taxon>Spermatophyta</taxon>
        <taxon>Magnoliopsida</taxon>
        <taxon>eudicotyledons</taxon>
        <taxon>Gunneridae</taxon>
        <taxon>Pentapetalae</taxon>
        <taxon>asterids</taxon>
        <taxon>campanulids</taxon>
        <taxon>Asterales</taxon>
        <taxon>Asteraceae</taxon>
        <taxon>Asteroideae</taxon>
        <taxon>Heliantheae alliance</taxon>
        <taxon>Tageteae</taxon>
        <taxon>Tagetes</taxon>
    </lineage>
</organism>
<gene>
    <name evidence="2" type="ORF">QVD17_32171</name>
</gene>
<dbReference type="EMBL" id="JAUHHV010000008">
    <property type="protein sequence ID" value="KAK1416380.1"/>
    <property type="molecule type" value="Genomic_DNA"/>
</dbReference>
<dbReference type="InterPro" id="IPR008889">
    <property type="entry name" value="VQ"/>
</dbReference>
<proteinExistence type="predicted"/>
<evidence type="ECO:0000313" key="2">
    <source>
        <dbReference type="EMBL" id="KAK1416380.1"/>
    </source>
</evidence>
<evidence type="ECO:0000259" key="1">
    <source>
        <dbReference type="Pfam" id="PF05678"/>
    </source>
</evidence>
<dbReference type="Proteomes" id="UP001229421">
    <property type="component" value="Unassembled WGS sequence"/>
</dbReference>
<comment type="caution">
    <text evidence="2">The sequence shown here is derived from an EMBL/GenBank/DDBJ whole genome shotgun (WGS) entry which is preliminary data.</text>
</comment>
<name>A0AAD8KBB0_TARER</name>
<dbReference type="AlphaFoldDB" id="A0AAD8KBB0"/>
<protein>
    <recommendedName>
        <fullName evidence="1">VQ domain-containing protein</fullName>
    </recommendedName>
</protein>
<reference evidence="2" key="1">
    <citation type="journal article" date="2023" name="bioRxiv">
        <title>Improved chromosome-level genome assembly for marigold (Tagetes erecta).</title>
        <authorList>
            <person name="Jiang F."/>
            <person name="Yuan L."/>
            <person name="Wang S."/>
            <person name="Wang H."/>
            <person name="Xu D."/>
            <person name="Wang A."/>
            <person name="Fan W."/>
        </authorList>
    </citation>
    <scope>NUCLEOTIDE SEQUENCE</scope>
    <source>
        <strain evidence="2">WSJ</strain>
        <tissue evidence="2">Leaf</tissue>
    </source>
</reference>
<evidence type="ECO:0000313" key="3">
    <source>
        <dbReference type="Proteomes" id="UP001229421"/>
    </source>
</evidence>
<feature type="domain" description="VQ" evidence="1">
    <location>
        <begin position="32"/>
        <end position="55"/>
    </location>
</feature>
<sequence length="140" mass="15941">MTKRLMTTQPTFKISKKQHTHQFNSLIKALKPKVFITSSCNFKTLVQELTGNGSHHVVSPEATHVIHIDDHDSPSPSLDPTLGSSPHPSLDNMFMPFDYDTRSSEELEWQMLEDPVMNNVNFEIELANIESWLLDLEPPL</sequence>
<keyword evidence="3" id="KW-1185">Reference proteome</keyword>
<dbReference type="Pfam" id="PF05678">
    <property type="entry name" value="VQ"/>
    <property type="match status" value="1"/>
</dbReference>
<accession>A0AAD8KBB0</accession>